<proteinExistence type="inferred from homology"/>
<dbReference type="PANTHER" id="PTHR47968">
    <property type="entry name" value="CENTROMERE PROTEIN E"/>
    <property type="match status" value="1"/>
</dbReference>
<dbReference type="GO" id="GO:0005874">
    <property type="term" value="C:microtubule"/>
    <property type="evidence" value="ECO:0007669"/>
    <property type="project" value="UniProtKB-KW"/>
</dbReference>
<keyword evidence="3" id="KW-0505">Motor protein</keyword>
<feature type="domain" description="Kinesin motor" evidence="5">
    <location>
        <begin position="1"/>
        <end position="59"/>
    </location>
</feature>
<keyword evidence="1" id="KW-0493">Microtubule</keyword>
<feature type="non-terminal residue" evidence="6">
    <location>
        <position position="59"/>
    </location>
</feature>
<dbReference type="Proteomes" id="UP000636800">
    <property type="component" value="Unassembled WGS sequence"/>
</dbReference>
<protein>
    <recommendedName>
        <fullName evidence="5">Kinesin motor domain-containing protein</fullName>
    </recommendedName>
</protein>
<dbReference type="Gene3D" id="3.40.850.10">
    <property type="entry name" value="Kinesin motor domain"/>
    <property type="match status" value="1"/>
</dbReference>
<dbReference type="InterPro" id="IPR027417">
    <property type="entry name" value="P-loop_NTPase"/>
</dbReference>
<dbReference type="PANTHER" id="PTHR47968:SF75">
    <property type="entry name" value="CENTROMERE-ASSOCIATED PROTEIN E"/>
    <property type="match status" value="1"/>
</dbReference>
<evidence type="ECO:0000259" key="5">
    <source>
        <dbReference type="PROSITE" id="PS50067"/>
    </source>
</evidence>
<dbReference type="GO" id="GO:0005524">
    <property type="term" value="F:ATP binding"/>
    <property type="evidence" value="ECO:0007669"/>
    <property type="project" value="InterPro"/>
</dbReference>
<dbReference type="AlphaFoldDB" id="A0A835PAR5"/>
<dbReference type="Pfam" id="PF00225">
    <property type="entry name" value="Kinesin"/>
    <property type="match status" value="1"/>
</dbReference>
<organism evidence="6 7">
    <name type="scientific">Vanilla planifolia</name>
    <name type="common">Vanilla</name>
    <dbReference type="NCBI Taxonomy" id="51239"/>
    <lineage>
        <taxon>Eukaryota</taxon>
        <taxon>Viridiplantae</taxon>
        <taxon>Streptophyta</taxon>
        <taxon>Embryophyta</taxon>
        <taxon>Tracheophyta</taxon>
        <taxon>Spermatophyta</taxon>
        <taxon>Magnoliopsida</taxon>
        <taxon>Liliopsida</taxon>
        <taxon>Asparagales</taxon>
        <taxon>Orchidaceae</taxon>
        <taxon>Vanilloideae</taxon>
        <taxon>Vanilleae</taxon>
        <taxon>Vanilla</taxon>
    </lineage>
</organism>
<dbReference type="PROSITE" id="PS50067">
    <property type="entry name" value="KINESIN_MOTOR_2"/>
    <property type="match status" value="1"/>
</dbReference>
<comment type="caution">
    <text evidence="6">The sequence shown here is derived from an EMBL/GenBank/DDBJ whole genome shotgun (WGS) entry which is preliminary data.</text>
</comment>
<evidence type="ECO:0000313" key="7">
    <source>
        <dbReference type="Proteomes" id="UP000636800"/>
    </source>
</evidence>
<comment type="similarity">
    <text evidence="4">Belongs to the TRAFAC class myosin-kinesin ATPase superfamily. Kinesin family.</text>
</comment>
<evidence type="ECO:0000313" key="6">
    <source>
        <dbReference type="EMBL" id="KAG0448666.1"/>
    </source>
</evidence>
<feature type="non-terminal residue" evidence="6">
    <location>
        <position position="1"/>
    </location>
</feature>
<evidence type="ECO:0000256" key="3">
    <source>
        <dbReference type="ARBA" id="ARBA00023175"/>
    </source>
</evidence>
<evidence type="ECO:0000256" key="4">
    <source>
        <dbReference type="PROSITE-ProRule" id="PRU00283"/>
    </source>
</evidence>
<dbReference type="GO" id="GO:0007018">
    <property type="term" value="P:microtubule-based movement"/>
    <property type="evidence" value="ECO:0007669"/>
    <property type="project" value="InterPro"/>
</dbReference>
<dbReference type="InterPro" id="IPR036961">
    <property type="entry name" value="Kinesin_motor_dom_sf"/>
</dbReference>
<reference evidence="6 7" key="1">
    <citation type="journal article" date="2020" name="Nat. Food">
        <title>A phased Vanilla planifolia genome enables genetic improvement of flavour and production.</title>
        <authorList>
            <person name="Hasing T."/>
            <person name="Tang H."/>
            <person name="Brym M."/>
            <person name="Khazi F."/>
            <person name="Huang T."/>
            <person name="Chambers A.H."/>
        </authorList>
    </citation>
    <scope>NUCLEOTIDE SEQUENCE [LARGE SCALE GENOMIC DNA]</scope>
    <source>
        <tissue evidence="6">Leaf</tissue>
    </source>
</reference>
<accession>A0A835PAR5</accession>
<dbReference type="InterPro" id="IPR001752">
    <property type="entry name" value="Kinesin_motor_dom"/>
</dbReference>
<comment type="caution">
    <text evidence="4">Lacks conserved residue(s) required for the propagation of feature annotation.</text>
</comment>
<sequence>FLKEGREVKKNLVDLARLECVVKIGVEGVRLREGSYINKCLMTLGTVIKKLRDGIESQG</sequence>
<dbReference type="EMBL" id="JADCNL010000294">
    <property type="protein sequence ID" value="KAG0448666.1"/>
    <property type="molecule type" value="Genomic_DNA"/>
</dbReference>
<gene>
    <name evidence="6" type="ORF">HPP92_027727</name>
</gene>
<evidence type="ECO:0000256" key="2">
    <source>
        <dbReference type="ARBA" id="ARBA00023054"/>
    </source>
</evidence>
<evidence type="ECO:0000256" key="1">
    <source>
        <dbReference type="ARBA" id="ARBA00022701"/>
    </source>
</evidence>
<dbReference type="SUPFAM" id="SSF52540">
    <property type="entry name" value="P-loop containing nucleoside triphosphate hydrolases"/>
    <property type="match status" value="1"/>
</dbReference>
<dbReference type="InterPro" id="IPR027640">
    <property type="entry name" value="Kinesin-like_fam"/>
</dbReference>
<dbReference type="OrthoDB" id="354304at2759"/>
<dbReference type="GO" id="GO:0008017">
    <property type="term" value="F:microtubule binding"/>
    <property type="evidence" value="ECO:0007669"/>
    <property type="project" value="InterPro"/>
</dbReference>
<keyword evidence="2" id="KW-0175">Coiled coil</keyword>
<keyword evidence="7" id="KW-1185">Reference proteome</keyword>
<name>A0A835PAR5_VANPL</name>
<dbReference type="GO" id="GO:0003777">
    <property type="term" value="F:microtubule motor activity"/>
    <property type="evidence" value="ECO:0007669"/>
    <property type="project" value="InterPro"/>
</dbReference>